<dbReference type="EMBL" id="HBEA01005316">
    <property type="protein sequence ID" value="CAD8254575.1"/>
    <property type="molecule type" value="Transcribed_RNA"/>
</dbReference>
<dbReference type="InterPro" id="IPR041753">
    <property type="entry name" value="PP5_C"/>
</dbReference>
<dbReference type="Gene3D" id="3.60.21.10">
    <property type="match status" value="1"/>
</dbReference>
<sequence length="532" mass="58802">MDPMETEEESSAAVEAKADGSDTTTEDVPEEAAEDSWQSVPEDVRAAADALKDQGNEALKGNHLTDAVRLYSEAIAMAPAPAYYSNRAMVYIKREEYGLAIVDAESALRLDRGYLKAYYRRGSANFALGHYKEAKRDVQYVCKRRPKDKDAMRKLKACQQAIKEAAFAAAIEAEQTIPLSERIKCDSIAVLDSYDGPRLSDEQICDEGVDPKDYEVTEAFVMQLIEHFRNQKLLHKRYLVALLLKAKAVISTLPNVMRIGLPAEGPSPEVEPRITVCGDTHGQYYDVLHIFDLNGMPSPSNPYLFNGDFVDRGSFSVEVIVTFLAFKCMAPDSIFLTRGNHESKRLNVAYGFDGEAKAKYDGQIMDLFTEVFNTFPLAAVIQDSVFVVHGGMASERGVKLADIDALDRFREIPEGGLMSDLLWSDPQPLPGYAASKRGVGKSFGPDVTASFLEDNGLSLLVRSHEVKDEGYLVEQNGKCVTVFSAPNYCDQMGNKGAFITFTADMVPRYTQFEHVPHPPVKAMAYAPNAFGL</sequence>
<dbReference type="SMART" id="SM00028">
    <property type="entry name" value="TPR"/>
    <property type="match status" value="3"/>
</dbReference>
<evidence type="ECO:0000313" key="12">
    <source>
        <dbReference type="EMBL" id="CAD8254575.1"/>
    </source>
</evidence>
<dbReference type="Pfam" id="PF00149">
    <property type="entry name" value="Metallophos"/>
    <property type="match status" value="1"/>
</dbReference>
<feature type="compositionally biased region" description="Acidic residues" evidence="10">
    <location>
        <begin position="1"/>
        <end position="10"/>
    </location>
</feature>
<dbReference type="PANTHER" id="PTHR45668:SF5">
    <property type="entry name" value="SERINE_THREONINE-PROTEIN PHOSPHATASE 5"/>
    <property type="match status" value="1"/>
</dbReference>
<feature type="region of interest" description="Disordered" evidence="10">
    <location>
        <begin position="1"/>
        <end position="41"/>
    </location>
</feature>
<dbReference type="PRINTS" id="PR00114">
    <property type="entry name" value="STPHPHTASE"/>
</dbReference>
<dbReference type="SUPFAM" id="SSF48452">
    <property type="entry name" value="TPR-like"/>
    <property type="match status" value="1"/>
</dbReference>
<comment type="similarity">
    <text evidence="2">Belongs to the PPP phosphatase family. PP-5 (PP-T) subfamily.</text>
</comment>
<name>A0A7R9U6J3_9STRA</name>
<dbReference type="SMART" id="SM00156">
    <property type="entry name" value="PP2Ac"/>
    <property type="match status" value="1"/>
</dbReference>
<reference evidence="12" key="1">
    <citation type="submission" date="2021-01" db="EMBL/GenBank/DDBJ databases">
        <authorList>
            <person name="Corre E."/>
            <person name="Pelletier E."/>
            <person name="Niang G."/>
            <person name="Scheremetjew M."/>
            <person name="Finn R."/>
            <person name="Kale V."/>
            <person name="Holt S."/>
            <person name="Cochrane G."/>
            <person name="Meng A."/>
            <person name="Brown T."/>
            <person name="Cohen L."/>
        </authorList>
    </citation>
    <scope>NUCLEOTIDE SEQUENCE</scope>
    <source>
        <strain evidence="12">CCMP2078</strain>
    </source>
</reference>
<evidence type="ECO:0000256" key="1">
    <source>
        <dbReference type="ARBA" id="ARBA00001936"/>
    </source>
</evidence>
<dbReference type="EC" id="3.1.3.16" evidence="3"/>
<dbReference type="InterPro" id="IPR013235">
    <property type="entry name" value="PPP_dom"/>
</dbReference>
<dbReference type="PIRSF" id="PIRSF033096">
    <property type="entry name" value="PPPtase_5"/>
    <property type="match status" value="1"/>
</dbReference>
<evidence type="ECO:0000256" key="2">
    <source>
        <dbReference type="ARBA" id="ARBA00008786"/>
    </source>
</evidence>
<dbReference type="PANTHER" id="PTHR45668">
    <property type="entry name" value="SERINE/THREONINE-PROTEIN PHOSPHATASE 5-RELATED"/>
    <property type="match status" value="1"/>
</dbReference>
<evidence type="ECO:0000256" key="10">
    <source>
        <dbReference type="SAM" id="MobiDB-lite"/>
    </source>
</evidence>
<keyword evidence="7" id="KW-0802">TPR repeat</keyword>
<keyword evidence="6" id="KW-0378">Hydrolase</keyword>
<dbReference type="CDD" id="cd07417">
    <property type="entry name" value="MPP_PP5_C"/>
    <property type="match status" value="1"/>
</dbReference>
<comment type="cofactor">
    <cofactor evidence="1">
        <name>Mn(2+)</name>
        <dbReference type="ChEBI" id="CHEBI:29035"/>
    </cofactor>
</comment>
<evidence type="ECO:0000256" key="9">
    <source>
        <dbReference type="PIRSR" id="PIRSR033096-1"/>
    </source>
</evidence>
<feature type="active site" description="Proton donor/acceptor" evidence="9">
    <location>
        <position position="341"/>
    </location>
</feature>
<dbReference type="InterPro" id="IPR051134">
    <property type="entry name" value="PPP_phosphatase"/>
</dbReference>
<keyword evidence="8" id="KW-0464">Manganese</keyword>
<feature type="domain" description="Serine/threonine specific protein phosphatases" evidence="11">
    <location>
        <begin position="234"/>
        <end position="516"/>
    </location>
</feature>
<evidence type="ECO:0000259" key="11">
    <source>
        <dbReference type="SMART" id="SM00156"/>
    </source>
</evidence>
<dbReference type="InterPro" id="IPR029052">
    <property type="entry name" value="Metallo-depent_PP-like"/>
</dbReference>
<dbReference type="GO" id="GO:0004722">
    <property type="term" value="F:protein serine/threonine phosphatase activity"/>
    <property type="evidence" value="ECO:0007669"/>
    <property type="project" value="UniProtKB-EC"/>
</dbReference>
<evidence type="ECO:0000256" key="5">
    <source>
        <dbReference type="ARBA" id="ARBA00022737"/>
    </source>
</evidence>
<dbReference type="InterPro" id="IPR011990">
    <property type="entry name" value="TPR-like_helical_dom_sf"/>
</dbReference>
<evidence type="ECO:0000256" key="4">
    <source>
        <dbReference type="ARBA" id="ARBA00022723"/>
    </source>
</evidence>
<protein>
    <recommendedName>
        <fullName evidence="3">protein-serine/threonine phosphatase</fullName>
        <ecNumber evidence="3">3.1.3.16</ecNumber>
    </recommendedName>
</protein>
<proteinExistence type="inferred from homology"/>
<accession>A0A7R9U6J3</accession>
<dbReference type="GO" id="GO:0046872">
    <property type="term" value="F:metal ion binding"/>
    <property type="evidence" value="ECO:0007669"/>
    <property type="project" value="UniProtKB-KW"/>
</dbReference>
<dbReference type="Gene3D" id="1.25.40.10">
    <property type="entry name" value="Tetratricopeptide repeat domain"/>
    <property type="match status" value="1"/>
</dbReference>
<dbReference type="InterPro" id="IPR006186">
    <property type="entry name" value="Ser/Thr-sp_prot-phosphatase"/>
</dbReference>
<evidence type="ECO:0000256" key="7">
    <source>
        <dbReference type="ARBA" id="ARBA00022803"/>
    </source>
</evidence>
<evidence type="ECO:0000256" key="3">
    <source>
        <dbReference type="ARBA" id="ARBA00013081"/>
    </source>
</evidence>
<dbReference type="Pfam" id="PF08321">
    <property type="entry name" value="PPP5"/>
    <property type="match status" value="1"/>
</dbReference>
<keyword evidence="5" id="KW-0677">Repeat</keyword>
<organism evidence="12">
    <name type="scientific">Pinguiococcus pyrenoidosus</name>
    <dbReference type="NCBI Taxonomy" id="172671"/>
    <lineage>
        <taxon>Eukaryota</taxon>
        <taxon>Sar</taxon>
        <taxon>Stramenopiles</taxon>
        <taxon>Ochrophyta</taxon>
        <taxon>Pinguiophyceae</taxon>
        <taxon>Pinguiochrysidales</taxon>
        <taxon>Pinguiochrysidaceae</taxon>
        <taxon>Pinguiococcus</taxon>
    </lineage>
</organism>
<dbReference type="SUPFAM" id="SSF56300">
    <property type="entry name" value="Metallo-dependent phosphatases"/>
    <property type="match status" value="1"/>
</dbReference>
<dbReference type="InterPro" id="IPR019734">
    <property type="entry name" value="TPR_rpt"/>
</dbReference>
<dbReference type="AlphaFoldDB" id="A0A7R9U6J3"/>
<dbReference type="InterPro" id="IPR004843">
    <property type="entry name" value="Calcineurin-like_PHP"/>
</dbReference>
<feature type="compositionally biased region" description="Acidic residues" evidence="10">
    <location>
        <begin position="24"/>
        <end position="34"/>
    </location>
</feature>
<keyword evidence="4" id="KW-0479">Metal-binding</keyword>
<evidence type="ECO:0000256" key="6">
    <source>
        <dbReference type="ARBA" id="ARBA00022801"/>
    </source>
</evidence>
<gene>
    <name evidence="12" type="ORF">PPYR1160_LOCUS4067</name>
</gene>
<evidence type="ECO:0000256" key="8">
    <source>
        <dbReference type="ARBA" id="ARBA00023211"/>
    </source>
</evidence>